<dbReference type="InterPro" id="IPR051455">
    <property type="entry name" value="Bact_solute-bind_prot3"/>
</dbReference>
<evidence type="ECO:0000256" key="2">
    <source>
        <dbReference type="ARBA" id="ARBA00022448"/>
    </source>
</evidence>
<feature type="domain" description="Solute-binding protein family 3/N-terminal" evidence="5">
    <location>
        <begin position="77"/>
        <end position="322"/>
    </location>
</feature>
<keyword evidence="3 4" id="KW-0732">Signal</keyword>
<dbReference type="PANTHER" id="PTHR30085">
    <property type="entry name" value="AMINO ACID ABC TRANSPORTER PERMEASE"/>
    <property type="match status" value="1"/>
</dbReference>
<dbReference type="GO" id="GO:0005576">
    <property type="term" value="C:extracellular region"/>
    <property type="evidence" value="ECO:0007669"/>
    <property type="project" value="TreeGrafter"/>
</dbReference>
<dbReference type="InterPro" id="IPR001638">
    <property type="entry name" value="Solute-binding_3/MltF_N"/>
</dbReference>
<dbReference type="Proteomes" id="UP000623250">
    <property type="component" value="Unassembled WGS sequence"/>
</dbReference>
<proteinExistence type="inferred from homology"/>
<evidence type="ECO:0000313" key="7">
    <source>
        <dbReference type="Proteomes" id="UP000623250"/>
    </source>
</evidence>
<comment type="caution">
    <text evidence="6">The sequence shown here is derived from an EMBL/GenBank/DDBJ whole genome shotgun (WGS) entry which is preliminary data.</text>
</comment>
<evidence type="ECO:0000313" key="6">
    <source>
        <dbReference type="EMBL" id="MBJ7543406.1"/>
    </source>
</evidence>
<dbReference type="EMBL" id="JAEMUK010000014">
    <property type="protein sequence ID" value="MBJ7543406.1"/>
    <property type="molecule type" value="Genomic_DNA"/>
</dbReference>
<dbReference type="SMART" id="SM00062">
    <property type="entry name" value="PBPb"/>
    <property type="match status" value="1"/>
</dbReference>
<evidence type="ECO:0000256" key="1">
    <source>
        <dbReference type="ARBA" id="ARBA00010333"/>
    </source>
</evidence>
<dbReference type="SUPFAM" id="SSF53850">
    <property type="entry name" value="Periplasmic binding protein-like II"/>
    <property type="match status" value="1"/>
</dbReference>
<gene>
    <name evidence="6" type="ORF">JDN41_07530</name>
</gene>
<dbReference type="CDD" id="cd13688">
    <property type="entry name" value="PBP2_GltI_DEBP"/>
    <property type="match status" value="1"/>
</dbReference>
<reference evidence="6 7" key="1">
    <citation type="submission" date="2020-12" db="EMBL/GenBank/DDBJ databases">
        <title>Revised draft genomes of Rhodomicrobium vannielii ATCC 17100 and Rhodomicrobium udaipurense JA643.</title>
        <authorList>
            <person name="Conners E.M."/>
            <person name="Davenport E.J."/>
            <person name="Bose A."/>
        </authorList>
    </citation>
    <scope>NUCLEOTIDE SEQUENCE [LARGE SCALE GENOMIC DNA]</scope>
    <source>
        <strain evidence="6 7">JA643</strain>
    </source>
</reference>
<evidence type="ECO:0000259" key="5">
    <source>
        <dbReference type="SMART" id="SM00062"/>
    </source>
</evidence>
<accession>A0A8I1GGD9</accession>
<dbReference type="Gene3D" id="3.40.190.10">
    <property type="entry name" value="Periplasmic binding protein-like II"/>
    <property type="match status" value="2"/>
</dbReference>
<dbReference type="AlphaFoldDB" id="A0A8I1GGD9"/>
<feature type="signal peptide" evidence="4">
    <location>
        <begin position="1"/>
        <end position="23"/>
    </location>
</feature>
<dbReference type="GO" id="GO:0030288">
    <property type="term" value="C:outer membrane-bounded periplasmic space"/>
    <property type="evidence" value="ECO:0007669"/>
    <property type="project" value="TreeGrafter"/>
</dbReference>
<feature type="chain" id="PRO_5034188168" evidence="4">
    <location>
        <begin position="24"/>
        <end position="350"/>
    </location>
</feature>
<comment type="similarity">
    <text evidence="1">Belongs to the bacterial solute-binding protein 3 family.</text>
</comment>
<dbReference type="Pfam" id="PF00497">
    <property type="entry name" value="SBP_bac_3"/>
    <property type="match status" value="1"/>
</dbReference>
<protein>
    <submittedName>
        <fullName evidence="6">Amino acid ABC transporter substrate-binding protein</fullName>
    </submittedName>
</protein>
<organism evidence="6 7">
    <name type="scientific">Rhodomicrobium udaipurense</name>
    <dbReference type="NCBI Taxonomy" id="1202716"/>
    <lineage>
        <taxon>Bacteria</taxon>
        <taxon>Pseudomonadati</taxon>
        <taxon>Pseudomonadota</taxon>
        <taxon>Alphaproteobacteria</taxon>
        <taxon>Hyphomicrobiales</taxon>
        <taxon>Hyphomicrobiaceae</taxon>
        <taxon>Rhodomicrobium</taxon>
    </lineage>
</organism>
<sequence>MTKPHLFFAALCLAGVAGTSVRAQNAGTVPDAVKEPGSVAVQAQAPETPPAKAENPESLAAANAEGGVLGKIKAAGAITLGYREAAAPFSYAVDQNAAGFAVDLCGLVAEKVKEKLALPELKVVWRATADTDRAALVSKRDIDIDCAATPETAPLGDAAEFSAPVYVSELRFIVPSKLRPEAEGFRRRRADFKTPAAIDDLKGKTVVLLQGSPGLPYVLGQSVERYLGISVVYAKTPAEAFKLVETGAAAAYLDDDAILIGLKAGTKSPDGFLFLNSGQPGADYALVLPKDELLKDLADAAILDAVKSGEYEKLYAKWLENPIPPKNLTLAYPMTERLKQFVKDPAAATE</sequence>
<evidence type="ECO:0000256" key="4">
    <source>
        <dbReference type="SAM" id="SignalP"/>
    </source>
</evidence>
<keyword evidence="2" id="KW-0813">Transport</keyword>
<name>A0A8I1GGD9_9HYPH</name>
<dbReference type="PANTHER" id="PTHR30085:SF2">
    <property type="entry name" value="GLUTAMATE_ASPARTATE IMPORT SOLUTE-BINDING PROTEIN"/>
    <property type="match status" value="1"/>
</dbReference>
<dbReference type="GO" id="GO:0006865">
    <property type="term" value="P:amino acid transport"/>
    <property type="evidence" value="ECO:0007669"/>
    <property type="project" value="TreeGrafter"/>
</dbReference>
<keyword evidence="7" id="KW-1185">Reference proteome</keyword>
<evidence type="ECO:0000256" key="3">
    <source>
        <dbReference type="ARBA" id="ARBA00022729"/>
    </source>
</evidence>
<dbReference type="RefSeq" id="WP_037239026.1">
    <property type="nucleotide sequence ID" value="NZ_JAEMUK010000014.1"/>
</dbReference>